<keyword evidence="3" id="KW-1185">Reference proteome</keyword>
<reference evidence="2 3" key="1">
    <citation type="submission" date="2024-09" db="EMBL/GenBank/DDBJ databases">
        <authorList>
            <person name="Sun Q."/>
            <person name="Mori K."/>
        </authorList>
    </citation>
    <scope>NUCLEOTIDE SEQUENCE [LARGE SCALE GENOMIC DNA]</scope>
    <source>
        <strain evidence="2 3">JCM 4362</strain>
    </source>
</reference>
<name>A0ABV5PLE1_STRCM</name>
<dbReference type="EMBL" id="JBHMCR010000019">
    <property type="protein sequence ID" value="MFB9523904.1"/>
    <property type="molecule type" value="Genomic_DNA"/>
</dbReference>
<organism evidence="2 3">
    <name type="scientific">Streptomyces cremeus</name>
    <dbReference type="NCBI Taxonomy" id="66881"/>
    <lineage>
        <taxon>Bacteria</taxon>
        <taxon>Bacillati</taxon>
        <taxon>Actinomycetota</taxon>
        <taxon>Actinomycetes</taxon>
        <taxon>Kitasatosporales</taxon>
        <taxon>Streptomycetaceae</taxon>
        <taxon>Streptomyces</taxon>
    </lineage>
</organism>
<gene>
    <name evidence="2" type="ORF">ACFFTU_28565</name>
</gene>
<dbReference type="RefSeq" id="WP_345218562.1">
    <property type="nucleotide sequence ID" value="NZ_BAAAXE010000001.1"/>
</dbReference>
<accession>A0ABV5PLE1</accession>
<sequence length="1103" mass="121742">MGMRGRRLLSYRDAVAILGGDSEALAAADRAVSGALSTATGGASDAVLGLFGAQGRVLRTGRDVTQGLRDRLGSAERAERTEQIAAAHAVLVITAFFEVLAEAELPFEFGELELNRNEQLALAGGQVTADHLVGRLLSAEVPHPTAELPFEGTVAQLRGWYSMRANLLRDFLQGLALWERLDEDGRTRTRAVLLGLEQNALVRYRELYAQLALEIPEFGFWSGQIEHQATRSVLRQSLDGVERALLGLTRPVEFAHAAHGLTASYRAALPRPILSEGEAPSGLTVPSLAGGYVDPDFRVAPVPEEGSGPAQEEWWERVPVRSDLTEFLSGTLTSLASTTAPLLVLGQPGAGKSVLTKILAARLSGTGFLPVRIVLREIRAEDDVQDQIEHAVRSLTHERVSWPELVRSAPGAVPVLLFDGFDELLQATGVNQTDYLVKIAKFQQQEADQGRPVYALVTSRTAVADRARCPQGTLALRLEPFRELHIRRWLDVWNGLNAPYFTAQGLRPLPAAVAARHPALASQPLLLLMLALYDATANALQQETADGEPLAAADLYEELLTSFAVREVGKSGGTMTSRERADHCERELQRLGLIAFGILNRRRQWITVSELEADLTALLGRPAIAPASDFRTPLNQAEIALGRFFFVQKAQAVQDERELTTYEFLHATFGEYLVARLAVLLVDQLLDQRPALSLGRAPVDDDLVYVLLSYASLASRQMLRFVEARIARLDPERRERLGELLIGVMEDARNRVEHRYADYRPIPRATAARHGKYEANLMMLTVLLTGGVTARRLFPEAVDPAGIWPLRVQLYRSALTAQEWTEYALALDVKRSWVGDRRELTVYPLRTEPPEPDPVDPYWVYGYPPSSDTQTRASYWARQGWVEARHKMVVADVSHDEILRHALDPFFRRFGAALDTFHGPPGAPATSWAHDLLEVWLTSHLGTSDAELTARYERCVPLLDAARGSQFDYARLRPLLLGQALHDAPRLPLDRVSQMVRSWAHMEPETVALQARVAIRALDACRRGGGEPSGDMPMPARVLRAHLLEMLAELAEHNPGVFLSVGEAERGSPAAREALAAQEHRLAPWAREELRQLHGRPGPGPDA</sequence>
<comment type="caution">
    <text evidence="2">The sequence shown here is derived from an EMBL/GenBank/DDBJ whole genome shotgun (WGS) entry which is preliminary data.</text>
</comment>
<dbReference type="Gene3D" id="3.40.50.300">
    <property type="entry name" value="P-loop containing nucleotide triphosphate hydrolases"/>
    <property type="match status" value="1"/>
</dbReference>
<dbReference type="Pfam" id="PF22738">
    <property type="entry name" value="NNH7"/>
    <property type="match status" value="1"/>
</dbReference>
<feature type="domain" description="NACHT N-terminal Helical" evidence="1">
    <location>
        <begin position="7"/>
        <end position="226"/>
    </location>
</feature>
<protein>
    <submittedName>
        <fullName evidence="2">NACHT domain-containing protein</fullName>
    </submittedName>
</protein>
<dbReference type="SUPFAM" id="SSF52540">
    <property type="entry name" value="P-loop containing nucleoside triphosphate hydrolases"/>
    <property type="match status" value="1"/>
</dbReference>
<proteinExistence type="predicted"/>
<evidence type="ECO:0000313" key="2">
    <source>
        <dbReference type="EMBL" id="MFB9523904.1"/>
    </source>
</evidence>
<evidence type="ECO:0000259" key="1">
    <source>
        <dbReference type="Pfam" id="PF22738"/>
    </source>
</evidence>
<dbReference type="InterPro" id="IPR054567">
    <property type="entry name" value="NNH7"/>
</dbReference>
<dbReference type="Proteomes" id="UP001589718">
    <property type="component" value="Unassembled WGS sequence"/>
</dbReference>
<evidence type="ECO:0000313" key="3">
    <source>
        <dbReference type="Proteomes" id="UP001589718"/>
    </source>
</evidence>
<dbReference type="InterPro" id="IPR027417">
    <property type="entry name" value="P-loop_NTPase"/>
</dbReference>